<name>A0A4Y3WBT9_NITWI</name>
<evidence type="ECO:0000313" key="3">
    <source>
        <dbReference type="Proteomes" id="UP000318825"/>
    </source>
</evidence>
<dbReference type="RefSeq" id="WP_141384118.1">
    <property type="nucleotide sequence ID" value="NZ_BJNF01000067.1"/>
</dbReference>
<evidence type="ECO:0000256" key="1">
    <source>
        <dbReference type="SAM" id="MobiDB-lite"/>
    </source>
</evidence>
<dbReference type="EMBL" id="BJNF01000067">
    <property type="protein sequence ID" value="GEC16497.1"/>
    <property type="molecule type" value="Genomic_DNA"/>
</dbReference>
<evidence type="ECO:0008006" key="4">
    <source>
        <dbReference type="Google" id="ProtNLM"/>
    </source>
</evidence>
<gene>
    <name evidence="2" type="ORF">NWI01_23890</name>
</gene>
<protein>
    <recommendedName>
        <fullName evidence="4">DUF3987 domain-containing protein</fullName>
    </recommendedName>
</protein>
<accession>A0A4Y3WBT9</accession>
<sequence length="503" mass="55361">MSSDNLKRAFDSKVRRKTISRRPTVDERAKVSPTEPVLAEGTIHWHETKVVSIADRIDRKLLAHLNKVASLSWSNVVEAPALSDLTNPLGLVGEIIDWIEASAEYPSRELALGPALCAVATLAGRAFETPSHARTNLYVVGLAQSGFGKDHARKCIKNLMEEAGLGRLVGPSRFASAPGLRQSLAAFPSFMSLQDEFGGFLAKLQDQRSGGDFATIRHYLMEFFSCASSTYDGDAYRDGITEKLYYPNLSIYGTSTPEEFWSSLTSSRASDGFLPRFLLFNVSGEKPEFVEEPVQRRDKPPERLIKGVREIAEAAADICGNIGTASHIRAVFAKRVELDADAKAFDQEMRRQIDGALFIADSKLHPFLNRTREHALKLALTVAVGVDPGEPVITGEILRWAAGLAVYSTKAFVDEADKRLADSDRERNFNRVLEIIREAGTEGITEGKVADKIRSLKGYDLRDIIDAADAAGHIVLRTRKPEGKGRTSKRYFASQHAPPDDTA</sequence>
<comment type="caution">
    <text evidence="2">The sequence shown here is derived from an EMBL/GenBank/DDBJ whole genome shotgun (WGS) entry which is preliminary data.</text>
</comment>
<feature type="region of interest" description="Disordered" evidence="1">
    <location>
        <begin position="479"/>
        <end position="503"/>
    </location>
</feature>
<reference evidence="2 3" key="1">
    <citation type="submission" date="2019-06" db="EMBL/GenBank/DDBJ databases">
        <title>Whole genome shotgun sequence of Nitrobacter winogradskyi NBRC 14297.</title>
        <authorList>
            <person name="Hosoyama A."/>
            <person name="Uohara A."/>
            <person name="Ohji S."/>
            <person name="Ichikawa N."/>
        </authorList>
    </citation>
    <scope>NUCLEOTIDE SEQUENCE [LARGE SCALE GENOMIC DNA]</scope>
    <source>
        <strain evidence="2 3">NBRC 14297</strain>
    </source>
</reference>
<dbReference type="AlphaFoldDB" id="A0A4Y3WBT9"/>
<dbReference type="Proteomes" id="UP000318825">
    <property type="component" value="Unassembled WGS sequence"/>
</dbReference>
<organism evidence="2 3">
    <name type="scientific">Nitrobacter winogradskyi</name>
    <name type="common">Nitrobacter agilis</name>
    <dbReference type="NCBI Taxonomy" id="913"/>
    <lineage>
        <taxon>Bacteria</taxon>
        <taxon>Pseudomonadati</taxon>
        <taxon>Pseudomonadota</taxon>
        <taxon>Alphaproteobacteria</taxon>
        <taxon>Hyphomicrobiales</taxon>
        <taxon>Nitrobacteraceae</taxon>
        <taxon>Nitrobacter</taxon>
    </lineage>
</organism>
<dbReference type="OrthoDB" id="5453446at2"/>
<proteinExistence type="predicted"/>
<evidence type="ECO:0000313" key="2">
    <source>
        <dbReference type="EMBL" id="GEC16497.1"/>
    </source>
</evidence>